<dbReference type="Proteomes" id="UP000234752">
    <property type="component" value="Chromosome eg_1"/>
</dbReference>
<evidence type="ECO:0000313" key="3">
    <source>
        <dbReference type="Proteomes" id="UP000234752"/>
    </source>
</evidence>
<name>A0A2K9NBC8_9PROT</name>
<feature type="compositionally biased region" description="Low complexity" evidence="1">
    <location>
        <begin position="28"/>
        <end position="46"/>
    </location>
</feature>
<evidence type="ECO:0000313" key="2">
    <source>
        <dbReference type="EMBL" id="AUN30440.1"/>
    </source>
</evidence>
<organism evidence="2 3">
    <name type="scientific">Niveispirillum cyanobacteriorum</name>
    <dbReference type="NCBI Taxonomy" id="1612173"/>
    <lineage>
        <taxon>Bacteria</taxon>
        <taxon>Pseudomonadati</taxon>
        <taxon>Pseudomonadota</taxon>
        <taxon>Alphaproteobacteria</taxon>
        <taxon>Rhodospirillales</taxon>
        <taxon>Azospirillaceae</taxon>
        <taxon>Niveispirillum</taxon>
    </lineage>
</organism>
<dbReference type="KEGG" id="ncb:C0V82_09465"/>
<feature type="compositionally biased region" description="Gly residues" evidence="1">
    <location>
        <begin position="14"/>
        <end position="27"/>
    </location>
</feature>
<reference evidence="2 3" key="1">
    <citation type="submission" date="2017-12" db="EMBL/GenBank/DDBJ databases">
        <title>Genomes of bacteria within cyanobacterial aggregates.</title>
        <authorList>
            <person name="Cai H."/>
        </authorList>
    </citation>
    <scope>NUCLEOTIDE SEQUENCE [LARGE SCALE GENOMIC DNA]</scope>
    <source>
        <strain evidence="2 3">TH16</strain>
    </source>
</reference>
<sequence>MVDTRMNPSSAGPTGLGGSVVEGGGRRGVLPISGPGGRPIPMGRPGNRWPNAKELAALIVDGMLRLPARYRRGMYLDVLT</sequence>
<proteinExistence type="predicted"/>
<keyword evidence="3" id="KW-1185">Reference proteome</keyword>
<gene>
    <name evidence="2" type="ORF">C0V82_09465</name>
</gene>
<protein>
    <submittedName>
        <fullName evidence="2">Uncharacterized protein</fullName>
    </submittedName>
</protein>
<dbReference type="OrthoDB" id="7306765at2"/>
<evidence type="ECO:0000256" key="1">
    <source>
        <dbReference type="SAM" id="MobiDB-lite"/>
    </source>
</evidence>
<dbReference type="AlphaFoldDB" id="A0A2K9NBC8"/>
<feature type="region of interest" description="Disordered" evidence="1">
    <location>
        <begin position="1"/>
        <end position="47"/>
    </location>
</feature>
<dbReference type="EMBL" id="CP025611">
    <property type="protein sequence ID" value="AUN30440.1"/>
    <property type="molecule type" value="Genomic_DNA"/>
</dbReference>
<accession>A0A2K9NBC8</accession>
<dbReference type="RefSeq" id="WP_102112127.1">
    <property type="nucleotide sequence ID" value="NZ_BMGN01000002.1"/>
</dbReference>
<feature type="compositionally biased region" description="Polar residues" evidence="1">
    <location>
        <begin position="1"/>
        <end position="11"/>
    </location>
</feature>